<dbReference type="AlphaFoldDB" id="A0A9P3GRK7"/>
<proteinExistence type="predicted"/>
<evidence type="ECO:0000313" key="4">
    <source>
        <dbReference type="Proteomes" id="UP000703269"/>
    </source>
</evidence>
<accession>A0A9P3GRK7</accession>
<keyword evidence="2" id="KW-0472">Membrane</keyword>
<dbReference type="Proteomes" id="UP000703269">
    <property type="component" value="Unassembled WGS sequence"/>
</dbReference>
<evidence type="ECO:0000256" key="1">
    <source>
        <dbReference type="SAM" id="MobiDB-lite"/>
    </source>
</evidence>
<evidence type="ECO:0000313" key="3">
    <source>
        <dbReference type="EMBL" id="GJE98190.1"/>
    </source>
</evidence>
<reference evidence="3 4" key="1">
    <citation type="submission" date="2021-08" db="EMBL/GenBank/DDBJ databases">
        <title>Draft Genome Sequence of Phanerochaete sordida strain YK-624.</title>
        <authorList>
            <person name="Mori T."/>
            <person name="Dohra H."/>
            <person name="Suzuki T."/>
            <person name="Kawagishi H."/>
            <person name="Hirai H."/>
        </authorList>
    </citation>
    <scope>NUCLEOTIDE SEQUENCE [LARGE SCALE GENOMIC DNA]</scope>
    <source>
        <strain evidence="3 4">YK-624</strain>
    </source>
</reference>
<organism evidence="3 4">
    <name type="scientific">Phanerochaete sordida</name>
    <dbReference type="NCBI Taxonomy" id="48140"/>
    <lineage>
        <taxon>Eukaryota</taxon>
        <taxon>Fungi</taxon>
        <taxon>Dikarya</taxon>
        <taxon>Basidiomycota</taxon>
        <taxon>Agaricomycotina</taxon>
        <taxon>Agaricomycetes</taxon>
        <taxon>Polyporales</taxon>
        <taxon>Phanerochaetaceae</taxon>
        <taxon>Phanerochaete</taxon>
    </lineage>
</organism>
<feature type="region of interest" description="Disordered" evidence="1">
    <location>
        <begin position="1"/>
        <end position="35"/>
    </location>
</feature>
<dbReference type="EMBL" id="BPQB01000083">
    <property type="protein sequence ID" value="GJE98190.1"/>
    <property type="molecule type" value="Genomic_DNA"/>
</dbReference>
<keyword evidence="2" id="KW-0812">Transmembrane</keyword>
<feature type="transmembrane region" description="Helical" evidence="2">
    <location>
        <begin position="54"/>
        <end position="79"/>
    </location>
</feature>
<name>A0A9P3GRK7_9APHY</name>
<evidence type="ECO:0000256" key="2">
    <source>
        <dbReference type="SAM" id="Phobius"/>
    </source>
</evidence>
<keyword evidence="2" id="KW-1133">Transmembrane helix</keyword>
<comment type="caution">
    <text evidence="3">The sequence shown here is derived from an EMBL/GenBank/DDBJ whole genome shotgun (WGS) entry which is preliminary data.</text>
</comment>
<feature type="transmembrane region" description="Helical" evidence="2">
    <location>
        <begin position="122"/>
        <end position="148"/>
    </location>
</feature>
<dbReference type="OrthoDB" id="3357029at2759"/>
<feature type="compositionally biased region" description="Basic and acidic residues" evidence="1">
    <location>
        <begin position="15"/>
        <end position="29"/>
    </location>
</feature>
<feature type="transmembrane region" description="Helical" evidence="2">
    <location>
        <begin position="208"/>
        <end position="232"/>
    </location>
</feature>
<protein>
    <submittedName>
        <fullName evidence="3">Uncharacterized protein</fullName>
    </submittedName>
</protein>
<keyword evidence="4" id="KW-1185">Reference proteome</keyword>
<sequence length="695" mass="74273">MPSQASPAYSPVEVMSRRSSEEYEKKKEPFGAAPDGVRGASDKFSYGRRRSPRALAWLPAFAAALCSFALVCGLLSWLFTRRVRDHLPSEDSQFSGAIVVLEGPSSAPTRNSDGTIDLDSTLYGLTISTIATKVVSFATPIVVGVFALRLAKDWIRAQEEQRGEDIPTPAQYGLLIKLCTSASLMSLYESGVYLGRKTGQRAKAPPVFILALVAVILMLFLSYALSAVDIWLHSTSKAFLHTEIHSATPDTLPHVGSDIDLNVCPGPAVTFTFYEVVPPEGFANYTNCVHWATSNTHGPLQGWGNASLMNVGLAALKNDSTQFRTVAIGDYAVLVSASLPQNLQNATFDTFAISASCQPVSNCVTNDAPDLFTVACPSLNVPTNSTFDLNMTSSVQSYNVTANQQGDTYPAESKWGYRLGTVLNPYGALVNLGFVSSEDAFLLPNANTPGWYMMPESGFTMAYYYGACTVTAYNVSVSYTSAPTSSSLSDVGTYTLTSTPVLSNFNTTSALFAALDDAYAPDLTTYLQSTLTPALNVSSDTFSTLLAQNLSFAMASMASPLFMATPATGGQTLAQRVASRYGAGALYTFIALLALYGVLCVVLGAFGACASSRELVVDGRAQAQATRTEVEHVHLRLSDPLVLVAERFADAERQGRALETSALEMFGEHPGSARLGVFAEETGEAGAPLGLFRRK</sequence>
<gene>
    <name evidence="3" type="ORF">PsYK624_144120</name>
</gene>
<feature type="transmembrane region" description="Helical" evidence="2">
    <location>
        <begin position="585"/>
        <end position="606"/>
    </location>
</feature>